<keyword evidence="5 18" id="KW-0575">Peroxidase</keyword>
<evidence type="ECO:0000256" key="18">
    <source>
        <dbReference type="RuleBase" id="RU362060"/>
    </source>
</evidence>
<evidence type="ECO:0000256" key="17">
    <source>
        <dbReference type="PIRSR" id="PIRSR600823-5"/>
    </source>
</evidence>
<dbReference type="GO" id="GO:0046872">
    <property type="term" value="F:metal ion binding"/>
    <property type="evidence" value="ECO:0007669"/>
    <property type="project" value="UniProtKB-UniRule"/>
</dbReference>
<feature type="binding site" evidence="15">
    <location>
        <position position="72"/>
    </location>
    <ligand>
        <name>Ca(2+)</name>
        <dbReference type="ChEBI" id="CHEBI:29108"/>
        <label>1</label>
    </ligand>
</feature>
<dbReference type="PRINTS" id="PR00458">
    <property type="entry name" value="PEROXIDASE"/>
</dbReference>
<feature type="binding site" evidence="15">
    <location>
        <position position="51"/>
    </location>
    <ligand>
        <name>Ca(2+)</name>
        <dbReference type="ChEBI" id="CHEBI:29108"/>
        <label>1</label>
    </ligand>
</feature>
<feature type="binding site" evidence="15">
    <location>
        <position position="226"/>
    </location>
    <ligand>
        <name>Ca(2+)</name>
        <dbReference type="ChEBI" id="CHEBI:29108"/>
        <label>2</label>
    </ligand>
</feature>
<dbReference type="InterPro" id="IPR002016">
    <property type="entry name" value="Haem_peroxidase"/>
</dbReference>
<evidence type="ECO:0000313" key="21">
    <source>
        <dbReference type="Proteomes" id="UP000596660"/>
    </source>
</evidence>
<dbReference type="FunFam" id="1.10.520.10:FF:000001">
    <property type="entry name" value="Peroxidase"/>
    <property type="match status" value="1"/>
</dbReference>
<keyword evidence="6 18" id="KW-0349">Heme</keyword>
<dbReference type="PROSITE" id="PS00436">
    <property type="entry name" value="PEROXIDASE_2"/>
    <property type="match status" value="1"/>
</dbReference>
<evidence type="ECO:0000256" key="15">
    <source>
        <dbReference type="PIRSR" id="PIRSR600823-3"/>
    </source>
</evidence>
<dbReference type="PRINTS" id="PR00461">
    <property type="entry name" value="PLPEROXIDASE"/>
</dbReference>
<evidence type="ECO:0000256" key="14">
    <source>
        <dbReference type="PIRSR" id="PIRSR600823-2"/>
    </source>
</evidence>
<evidence type="ECO:0000256" key="11">
    <source>
        <dbReference type="ARBA" id="ARBA00023157"/>
    </source>
</evidence>
<dbReference type="EC" id="1.11.1.7" evidence="4 18"/>
<dbReference type="InterPro" id="IPR000823">
    <property type="entry name" value="Peroxidase_pln"/>
</dbReference>
<proteinExistence type="inferred from homology"/>
<feature type="binding site" evidence="15">
    <location>
        <position position="60"/>
    </location>
    <ligand>
        <name>Ca(2+)</name>
        <dbReference type="ChEBI" id="CHEBI:29108"/>
        <label>1</label>
    </ligand>
</feature>
<feature type="site" description="Transition state stabilizer" evidence="16">
    <location>
        <position position="46"/>
    </location>
</feature>
<evidence type="ECO:0000256" key="13">
    <source>
        <dbReference type="PIRSR" id="PIRSR600823-1"/>
    </source>
</evidence>
<dbReference type="Proteomes" id="UP000596660">
    <property type="component" value="Unplaced"/>
</dbReference>
<feature type="binding site" evidence="14">
    <location>
        <position position="147"/>
    </location>
    <ligand>
        <name>substrate</name>
    </ligand>
</feature>
<keyword evidence="8 15" id="KW-0106">Calcium</keyword>
<dbReference type="GO" id="GO:0140825">
    <property type="term" value="F:lactoperoxidase activity"/>
    <property type="evidence" value="ECO:0007669"/>
    <property type="project" value="UniProtKB-EC"/>
</dbReference>
<feature type="binding site" evidence="15">
    <location>
        <position position="231"/>
    </location>
    <ligand>
        <name>Ca(2+)</name>
        <dbReference type="ChEBI" id="CHEBI:29108"/>
        <label>2</label>
    </ligand>
</feature>
<evidence type="ECO:0000256" key="6">
    <source>
        <dbReference type="ARBA" id="ARBA00022617"/>
    </source>
</evidence>
<dbReference type="InterPro" id="IPR019794">
    <property type="entry name" value="Peroxidases_AS"/>
</dbReference>
<evidence type="ECO:0000256" key="4">
    <source>
        <dbReference type="ARBA" id="ARBA00012313"/>
    </source>
</evidence>
<dbReference type="AlphaFoldDB" id="A0A803KN47"/>
<feature type="disulfide bond" evidence="17">
    <location>
        <begin position="105"/>
        <end position="299"/>
    </location>
</feature>
<keyword evidence="7 15" id="KW-0479">Metal-binding</keyword>
<evidence type="ECO:0000256" key="1">
    <source>
        <dbReference type="ARBA" id="ARBA00000189"/>
    </source>
</evidence>
<feature type="binding site" description="axial binding residue" evidence="15">
    <location>
        <position position="177"/>
    </location>
    <ligand>
        <name>heme b</name>
        <dbReference type="ChEBI" id="CHEBI:60344"/>
    </ligand>
    <ligandPart>
        <name>Fe</name>
        <dbReference type="ChEBI" id="CHEBI:18248"/>
    </ligandPart>
</feature>
<evidence type="ECO:0000256" key="10">
    <source>
        <dbReference type="ARBA" id="ARBA00023004"/>
    </source>
</evidence>
<name>A0A803KN47_CHEQI</name>
<feature type="binding site" evidence="15">
    <location>
        <position position="54"/>
    </location>
    <ligand>
        <name>Ca(2+)</name>
        <dbReference type="ChEBI" id="CHEBI:29108"/>
        <label>1</label>
    </ligand>
</feature>
<keyword evidence="21" id="KW-1185">Reference proteome</keyword>
<protein>
    <recommendedName>
        <fullName evidence="4 18">Peroxidase</fullName>
        <ecNumber evidence="4 18">1.11.1.7</ecNumber>
    </recommendedName>
</protein>
<feature type="binding site" evidence="15">
    <location>
        <position position="56"/>
    </location>
    <ligand>
        <name>Ca(2+)</name>
        <dbReference type="ChEBI" id="CHEBI:29108"/>
        <label>1</label>
    </ligand>
</feature>
<dbReference type="Gene3D" id="1.10.420.10">
    <property type="entry name" value="Peroxidase, domain 2"/>
    <property type="match status" value="1"/>
</dbReference>
<feature type="active site" description="Proton acceptor" evidence="13">
    <location>
        <position position="50"/>
    </location>
</feature>
<dbReference type="EnsemblPlants" id="AUR62000453-RA">
    <property type="protein sequence ID" value="AUR62000453-RA:cds"/>
    <property type="gene ID" value="AUR62000453"/>
</dbReference>
<comment type="function">
    <text evidence="2">Removal of H(2)O(2), oxidation of toxic reductants, biosynthesis and degradation of lignin, suberization, auxin catabolism, response to environmental stresses such as wounding, pathogen attack and oxidative stress. These functions might be dependent on each isozyme/isoform in each plant tissue.</text>
</comment>
<dbReference type="InterPro" id="IPR033905">
    <property type="entry name" value="Secretory_peroxidase"/>
</dbReference>
<dbReference type="PROSITE" id="PS50873">
    <property type="entry name" value="PEROXIDASE_4"/>
    <property type="match status" value="1"/>
</dbReference>
<comment type="catalytic activity">
    <reaction evidence="1 18">
        <text>2 a phenolic donor + H2O2 = 2 a phenolic radical donor + 2 H2O</text>
        <dbReference type="Rhea" id="RHEA:56136"/>
        <dbReference type="ChEBI" id="CHEBI:15377"/>
        <dbReference type="ChEBI" id="CHEBI:16240"/>
        <dbReference type="ChEBI" id="CHEBI:139520"/>
        <dbReference type="ChEBI" id="CHEBI:139521"/>
        <dbReference type="EC" id="1.11.1.7"/>
    </reaction>
</comment>
<evidence type="ECO:0000256" key="2">
    <source>
        <dbReference type="ARBA" id="ARBA00002322"/>
    </source>
</evidence>
<dbReference type="PROSITE" id="PS00435">
    <property type="entry name" value="PEROXIDASE_1"/>
    <property type="match status" value="1"/>
</dbReference>
<comment type="similarity">
    <text evidence="18">Belongs to the peroxidase family. Classical plant (class III) peroxidase subfamily.</text>
</comment>
<dbReference type="OMA" id="GDAMVHM"/>
<feature type="disulfide bond" evidence="17">
    <location>
        <begin position="19"/>
        <end position="99"/>
    </location>
</feature>
<feature type="domain" description="Plant heme peroxidase family profile" evidence="19">
    <location>
        <begin position="9"/>
        <end position="303"/>
    </location>
</feature>
<comment type="subcellular location">
    <subcellularLocation>
        <location evidence="18">Secreted</location>
    </subcellularLocation>
</comment>
<keyword evidence="18" id="KW-0376">Hydrogen peroxide</keyword>
<evidence type="ECO:0000256" key="12">
    <source>
        <dbReference type="ARBA" id="ARBA00023180"/>
    </source>
</evidence>
<evidence type="ECO:0000313" key="20">
    <source>
        <dbReference type="EnsemblPlants" id="AUR62000453-RA:cds"/>
    </source>
</evidence>
<feature type="disulfide bond" evidence="17">
    <location>
        <begin position="52"/>
        <end position="57"/>
    </location>
</feature>
<dbReference type="Gramene" id="AUR62000453-RA">
    <property type="protein sequence ID" value="AUR62000453-RA:cds"/>
    <property type="gene ID" value="AUR62000453"/>
</dbReference>
<keyword evidence="11 17" id="KW-1015">Disulfide bond</keyword>
<comment type="cofactor">
    <cofactor evidence="15 18">
        <name>Ca(2+)</name>
        <dbReference type="ChEBI" id="CHEBI:29108"/>
    </cofactor>
    <text evidence="15 18">Binds 2 calcium ions per subunit.</text>
</comment>
<dbReference type="GO" id="GO:0005576">
    <property type="term" value="C:extracellular region"/>
    <property type="evidence" value="ECO:0007669"/>
    <property type="project" value="UniProtKB-SubCell"/>
</dbReference>
<dbReference type="GO" id="GO:0042744">
    <property type="term" value="P:hydrogen peroxide catabolic process"/>
    <property type="evidence" value="ECO:0007669"/>
    <property type="project" value="UniProtKB-KW"/>
</dbReference>
<reference evidence="20" key="1">
    <citation type="journal article" date="2017" name="Nature">
        <title>The genome of Chenopodium quinoa.</title>
        <authorList>
            <person name="Jarvis D.E."/>
            <person name="Ho Y.S."/>
            <person name="Lightfoot D.J."/>
            <person name="Schmoeckel S.M."/>
            <person name="Li B."/>
            <person name="Borm T.J.A."/>
            <person name="Ohyanagi H."/>
            <person name="Mineta K."/>
            <person name="Michell C.T."/>
            <person name="Saber N."/>
            <person name="Kharbatia N.M."/>
            <person name="Rupper R.R."/>
            <person name="Sharp A.R."/>
            <person name="Dally N."/>
            <person name="Boughton B.A."/>
            <person name="Woo Y.H."/>
            <person name="Gao G."/>
            <person name="Schijlen E.G.W.M."/>
            <person name="Guo X."/>
            <person name="Momin A.A."/>
            <person name="Negrao S."/>
            <person name="Al-Babili S."/>
            <person name="Gehring C."/>
            <person name="Roessner U."/>
            <person name="Jung C."/>
            <person name="Murphy K."/>
            <person name="Arold S.T."/>
            <person name="Gojobori T."/>
            <person name="van der Linden C.G."/>
            <person name="van Loo E.N."/>
            <person name="Jellen E.N."/>
            <person name="Maughan P.J."/>
            <person name="Tester M."/>
        </authorList>
    </citation>
    <scope>NUCLEOTIDE SEQUENCE [LARGE SCALE GENOMIC DNA]</scope>
    <source>
        <strain evidence="20">cv. PI 614886</strain>
    </source>
</reference>
<dbReference type="Pfam" id="PF00141">
    <property type="entry name" value="peroxidase"/>
    <property type="match status" value="1"/>
</dbReference>
<keyword evidence="9 18" id="KW-0560">Oxidoreductase</keyword>
<dbReference type="SUPFAM" id="SSF48113">
    <property type="entry name" value="Heme-dependent peroxidases"/>
    <property type="match status" value="1"/>
</dbReference>
<dbReference type="PANTHER" id="PTHR31517">
    <property type="match status" value="1"/>
</dbReference>
<evidence type="ECO:0000259" key="19">
    <source>
        <dbReference type="PROSITE" id="PS50873"/>
    </source>
</evidence>
<evidence type="ECO:0000256" key="9">
    <source>
        <dbReference type="ARBA" id="ARBA00023002"/>
    </source>
</evidence>
<feature type="binding site" evidence="15">
    <location>
        <position position="58"/>
    </location>
    <ligand>
        <name>Ca(2+)</name>
        <dbReference type="ChEBI" id="CHEBI:29108"/>
        <label>1</label>
    </ligand>
</feature>
<dbReference type="GO" id="GO:0006979">
    <property type="term" value="P:response to oxidative stress"/>
    <property type="evidence" value="ECO:0007669"/>
    <property type="project" value="UniProtKB-UniRule"/>
</dbReference>
<keyword evidence="18" id="KW-0964">Secreted</keyword>
<organism evidence="20 21">
    <name type="scientific">Chenopodium quinoa</name>
    <name type="common">Quinoa</name>
    <dbReference type="NCBI Taxonomy" id="63459"/>
    <lineage>
        <taxon>Eukaryota</taxon>
        <taxon>Viridiplantae</taxon>
        <taxon>Streptophyta</taxon>
        <taxon>Embryophyta</taxon>
        <taxon>Tracheophyta</taxon>
        <taxon>Spermatophyta</taxon>
        <taxon>Magnoliopsida</taxon>
        <taxon>eudicotyledons</taxon>
        <taxon>Gunneridae</taxon>
        <taxon>Pentapetalae</taxon>
        <taxon>Caryophyllales</taxon>
        <taxon>Chenopodiaceae</taxon>
        <taxon>Chenopodioideae</taxon>
        <taxon>Atripliceae</taxon>
        <taxon>Chenopodium</taxon>
    </lineage>
</organism>
<dbReference type="InterPro" id="IPR010255">
    <property type="entry name" value="Haem_peroxidase_sf"/>
</dbReference>
<dbReference type="FunFam" id="1.10.420.10:FF:000006">
    <property type="entry name" value="Peroxidase"/>
    <property type="match status" value="1"/>
</dbReference>
<evidence type="ECO:0000256" key="7">
    <source>
        <dbReference type="ARBA" id="ARBA00022723"/>
    </source>
</evidence>
<dbReference type="CDD" id="cd00693">
    <property type="entry name" value="secretory_peroxidase"/>
    <property type="match status" value="1"/>
</dbReference>
<reference evidence="20" key="2">
    <citation type="submission" date="2021-03" db="UniProtKB">
        <authorList>
            <consortium name="EnsemblPlants"/>
        </authorList>
    </citation>
    <scope>IDENTIFICATION</scope>
</reference>
<evidence type="ECO:0000256" key="5">
    <source>
        <dbReference type="ARBA" id="ARBA00022559"/>
    </source>
</evidence>
<sequence length="304" mass="33360">MSTACLGSNLQVGFYQQTCPSAESTVRNVVNKVVSQNPRLGAALIRIHFHDCFVRGCDASILLDSTPGNQAEKEHPANNPSLQGYEVIDEAKAELEAKCPNTVSCADIIAFAARDSALKLGRINYAVQAGRRDGLVSNINDPTGNIPRPSFNLEQLQENFARKSLSLEEMVTLSGAHSIGVSHCSAFNETHPQYPSLDPRIANVLRERCPNPPATTDPTVPLDFTTPNRLDNLYYKNLQTNRALLTSDQALMTSPTTVQMVRNFGWQGKVWANKFADAMVHMGSIEVLTGAEGQIRRNCRVVNY</sequence>
<evidence type="ECO:0000256" key="16">
    <source>
        <dbReference type="PIRSR" id="PIRSR600823-4"/>
    </source>
</evidence>
<evidence type="ECO:0000256" key="8">
    <source>
        <dbReference type="ARBA" id="ARBA00022837"/>
    </source>
</evidence>
<feature type="disulfide bond" evidence="17">
    <location>
        <begin position="184"/>
        <end position="209"/>
    </location>
</feature>
<dbReference type="GO" id="GO:0020037">
    <property type="term" value="F:heme binding"/>
    <property type="evidence" value="ECO:0007669"/>
    <property type="project" value="UniProtKB-UniRule"/>
</dbReference>
<dbReference type="InterPro" id="IPR019793">
    <property type="entry name" value="Peroxidases_heam-ligand_BS"/>
</dbReference>
<comment type="cofactor">
    <cofactor evidence="15 18">
        <name>heme b</name>
        <dbReference type="ChEBI" id="CHEBI:60344"/>
    </cofactor>
    <text evidence="15 18">Binds 1 heme b (iron(II)-protoporphyrin IX) group per subunit.</text>
</comment>
<keyword evidence="12" id="KW-0325">Glycoprotein</keyword>
<evidence type="ECO:0000256" key="3">
    <source>
        <dbReference type="ARBA" id="ARBA00006873"/>
    </source>
</evidence>
<dbReference type="PANTHER" id="PTHR31517:SF84">
    <property type="entry name" value="PEROXIDASE"/>
    <property type="match status" value="1"/>
</dbReference>
<feature type="binding site" evidence="15">
    <location>
        <position position="223"/>
    </location>
    <ligand>
        <name>Ca(2+)</name>
        <dbReference type="ChEBI" id="CHEBI:29108"/>
        <label>2</label>
    </ligand>
</feature>
<comment type="similarity">
    <text evidence="3">Belongs to the peroxidase family. Ascorbate peroxidase subfamily.</text>
</comment>
<dbReference type="Gene3D" id="1.10.520.10">
    <property type="match status" value="1"/>
</dbReference>
<accession>A0A803KN47</accession>
<keyword evidence="10 15" id="KW-0408">Iron</keyword>